<sequence length="26" mass="3068">MIAFKFQTSKCNCYCVRPYNSYVITS</sequence>
<gene>
    <name evidence="1" type="ORF">FQP34_00150</name>
</gene>
<dbReference type="AlphaFoldDB" id="A0A8B5Y5D0"/>
<dbReference type="InterPro" id="IPR008962">
    <property type="entry name" value="PapD-like_sf"/>
</dbReference>
<evidence type="ECO:0000313" key="2">
    <source>
        <dbReference type="Proteomes" id="UP000317770"/>
    </source>
</evidence>
<proteinExistence type="predicted"/>
<accession>A0A8B5Y5D0</accession>
<protein>
    <submittedName>
        <fullName evidence="1">Uncharacterized protein</fullName>
    </submittedName>
</protein>
<reference evidence="1 2" key="1">
    <citation type="submission" date="2019-07" db="EMBL/GenBank/DDBJ databases">
        <title>Genome assembly of Bacillus simplex strain GGC-P6A.</title>
        <authorList>
            <person name="Jennings M.E."/>
            <person name="Barton H.A."/>
        </authorList>
    </citation>
    <scope>NUCLEOTIDE SEQUENCE [LARGE SCALE GENOMIC DNA]</scope>
    <source>
        <strain evidence="1 2">GGC-P6A</strain>
    </source>
</reference>
<dbReference type="EMBL" id="VNKI01000001">
    <property type="protein sequence ID" value="TVX84279.1"/>
    <property type="molecule type" value="Genomic_DNA"/>
</dbReference>
<dbReference type="Proteomes" id="UP000317770">
    <property type="component" value="Unassembled WGS sequence"/>
</dbReference>
<dbReference type="SUPFAM" id="SSF49354">
    <property type="entry name" value="PapD-like"/>
    <property type="match status" value="1"/>
</dbReference>
<organism evidence="1 2">
    <name type="scientific">Peribacillus simplex</name>
    <dbReference type="NCBI Taxonomy" id="1478"/>
    <lineage>
        <taxon>Bacteria</taxon>
        <taxon>Bacillati</taxon>
        <taxon>Bacillota</taxon>
        <taxon>Bacilli</taxon>
        <taxon>Bacillales</taxon>
        <taxon>Bacillaceae</taxon>
        <taxon>Peribacillus</taxon>
    </lineage>
</organism>
<comment type="caution">
    <text evidence="1">The sequence shown here is derived from an EMBL/GenBank/DDBJ whole genome shotgun (WGS) entry which is preliminary data.</text>
</comment>
<name>A0A8B5Y5D0_9BACI</name>
<evidence type="ECO:0000313" key="1">
    <source>
        <dbReference type="EMBL" id="TVX84279.1"/>
    </source>
</evidence>